<dbReference type="SUPFAM" id="SSF101898">
    <property type="entry name" value="NHL repeat"/>
    <property type="match status" value="1"/>
</dbReference>
<accession>A0A9X4AUT9</accession>
<evidence type="ECO:0000313" key="1">
    <source>
        <dbReference type="EMBL" id="MDC3983587.1"/>
    </source>
</evidence>
<protein>
    <recommendedName>
        <fullName evidence="3">Cell surface protein</fullName>
    </recommendedName>
</protein>
<gene>
    <name evidence="1" type="ORF">KEG57_23975</name>
</gene>
<dbReference type="RefSeq" id="WP_272423247.1">
    <property type="nucleotide sequence ID" value="NZ_JAGTJJ010000014.1"/>
</dbReference>
<proteinExistence type="predicted"/>
<dbReference type="PANTHER" id="PTHR35580">
    <property type="entry name" value="CELL SURFACE GLYCOPROTEIN (S-LAYER PROTEIN)-LIKE PROTEIN"/>
    <property type="match status" value="1"/>
</dbReference>
<evidence type="ECO:0008006" key="3">
    <source>
        <dbReference type="Google" id="ProtNLM"/>
    </source>
</evidence>
<organism evidence="1 2">
    <name type="scientific">Polyangium jinanense</name>
    <dbReference type="NCBI Taxonomy" id="2829994"/>
    <lineage>
        <taxon>Bacteria</taxon>
        <taxon>Pseudomonadati</taxon>
        <taxon>Myxococcota</taxon>
        <taxon>Polyangia</taxon>
        <taxon>Polyangiales</taxon>
        <taxon>Polyangiaceae</taxon>
        <taxon>Polyangium</taxon>
    </lineage>
</organism>
<name>A0A9X4AUT9_9BACT</name>
<reference evidence="1 2" key="1">
    <citation type="submission" date="2021-04" db="EMBL/GenBank/DDBJ databases">
        <title>Genome analysis of Polyangium sp.</title>
        <authorList>
            <person name="Li Y."/>
            <person name="Wang J."/>
        </authorList>
    </citation>
    <scope>NUCLEOTIDE SEQUENCE [LARGE SCALE GENOMIC DNA]</scope>
    <source>
        <strain evidence="1 2">SDU14</strain>
    </source>
</reference>
<keyword evidence="2" id="KW-1185">Reference proteome</keyword>
<sequence length="434" mass="45003">MASNGTSIALAGTYNGQSFEIGEVPSRTLPLEGPNFGFEAFVALLDGNGVATWAAPVALGIGYQPRTAYAVAFAGNDVVVAGSHASSDGGDADRDVFIRKFTPEPNNGIAEKASFQFGGDGSDEAVAVAAAATGEFYVTGTITASAGKTVTCGMTTHTPKNGMFVAGYDSLGKCQWFVQAEGHVQPTALNYDENTRLRVVGHFDGTLMLPDGSTFSADAGATDSFILTLEMSTGLLMTKTQLEAGPGGAVRAVAATIGSDGTLYIAGQLEGKTSVEPNHVEDGQLAAFVMPVGLEAAWKQVFPGGQAKELGQATGTSLALAADGSLYVGGTFRDLIDIDPASPSGTFERAGVNPFLARLDPTTGTVRWFDVYNGKGQVQSTESFYVTALKTDVVLAGNWIPDFNFSEDESKTLVAKGSGIVDEDIIAAKLTLEP</sequence>
<dbReference type="PANTHER" id="PTHR35580:SF1">
    <property type="entry name" value="PHYTASE-LIKE DOMAIN-CONTAINING PROTEIN"/>
    <property type="match status" value="1"/>
</dbReference>
<dbReference type="InterPro" id="IPR052918">
    <property type="entry name" value="Motility_Chemotaxis_Reg"/>
</dbReference>
<dbReference type="AlphaFoldDB" id="A0A9X4AUT9"/>
<dbReference type="EMBL" id="JAGTJJ010000014">
    <property type="protein sequence ID" value="MDC3983587.1"/>
    <property type="molecule type" value="Genomic_DNA"/>
</dbReference>
<evidence type="ECO:0000313" key="2">
    <source>
        <dbReference type="Proteomes" id="UP001151081"/>
    </source>
</evidence>
<comment type="caution">
    <text evidence="1">The sequence shown here is derived from an EMBL/GenBank/DDBJ whole genome shotgun (WGS) entry which is preliminary data.</text>
</comment>
<dbReference type="Proteomes" id="UP001151081">
    <property type="component" value="Unassembled WGS sequence"/>
</dbReference>